<protein>
    <submittedName>
        <fullName evidence="2">Helix-turn-helix protein</fullName>
    </submittedName>
</protein>
<name>A0A316F3G6_9ACTN</name>
<dbReference type="AlphaFoldDB" id="A0A316F3G6"/>
<dbReference type="InterPro" id="IPR043917">
    <property type="entry name" value="DUF5753"/>
</dbReference>
<accession>A0A316F3G6</accession>
<dbReference type="Gene3D" id="1.10.260.40">
    <property type="entry name" value="lambda repressor-like DNA-binding domains"/>
    <property type="match status" value="1"/>
</dbReference>
<dbReference type="SMART" id="SM00530">
    <property type="entry name" value="HTH_XRE"/>
    <property type="match status" value="1"/>
</dbReference>
<dbReference type="Proteomes" id="UP000245697">
    <property type="component" value="Unassembled WGS sequence"/>
</dbReference>
<dbReference type="OrthoDB" id="4966777at2"/>
<dbReference type="SUPFAM" id="SSF47413">
    <property type="entry name" value="lambda repressor-like DNA-binding domains"/>
    <property type="match status" value="1"/>
</dbReference>
<dbReference type="Pfam" id="PF19054">
    <property type="entry name" value="DUF5753"/>
    <property type="match status" value="1"/>
</dbReference>
<dbReference type="InterPro" id="IPR010982">
    <property type="entry name" value="Lambda_DNA-bd_dom_sf"/>
</dbReference>
<proteinExistence type="predicted"/>
<dbReference type="CDD" id="cd00093">
    <property type="entry name" value="HTH_XRE"/>
    <property type="match status" value="1"/>
</dbReference>
<sequence>MKTDPSSSVQQARKELGARLRNLRKAAGLTGKELAAATGQHFTRISRIENGGQPPTESNIRAWCITCGAEDRLPDLLATAQSIESAYLEWSRQARAGMRRLGDLHSIATYQATTTFRIHEPLVMPGVFQTEAYIRQMLTFWYEFLEAPDDADATVAMKAERTAIALTPAKRIVAVLGEQALHTRRGTPSEHAEQLQHLLEVMRLPFVSVGIIPADVQRFAIATVGFWIFDQNAVALETPTAAIKVTRPQEIARYAAMFERLRAEAVYGERARKLINSVIDRGTSTLRRDGPAADLHR</sequence>
<evidence type="ECO:0000313" key="3">
    <source>
        <dbReference type="Proteomes" id="UP000245697"/>
    </source>
</evidence>
<dbReference type="Pfam" id="PF13560">
    <property type="entry name" value="HTH_31"/>
    <property type="match status" value="1"/>
</dbReference>
<dbReference type="InterPro" id="IPR001387">
    <property type="entry name" value="Cro/C1-type_HTH"/>
</dbReference>
<feature type="domain" description="HTH cro/C1-type" evidence="1">
    <location>
        <begin position="20"/>
        <end position="76"/>
    </location>
</feature>
<dbReference type="EMBL" id="QGGR01000022">
    <property type="protein sequence ID" value="PWK39497.1"/>
    <property type="molecule type" value="Genomic_DNA"/>
</dbReference>
<dbReference type="GO" id="GO:0003677">
    <property type="term" value="F:DNA binding"/>
    <property type="evidence" value="ECO:0007669"/>
    <property type="project" value="InterPro"/>
</dbReference>
<evidence type="ECO:0000259" key="1">
    <source>
        <dbReference type="PROSITE" id="PS50943"/>
    </source>
</evidence>
<organism evidence="2 3">
    <name type="scientific">Actinoplanes xinjiangensis</name>
    <dbReference type="NCBI Taxonomy" id="512350"/>
    <lineage>
        <taxon>Bacteria</taxon>
        <taxon>Bacillati</taxon>
        <taxon>Actinomycetota</taxon>
        <taxon>Actinomycetes</taxon>
        <taxon>Micromonosporales</taxon>
        <taxon>Micromonosporaceae</taxon>
        <taxon>Actinoplanes</taxon>
    </lineage>
</organism>
<keyword evidence="3" id="KW-1185">Reference proteome</keyword>
<evidence type="ECO:0000313" key="2">
    <source>
        <dbReference type="EMBL" id="PWK39497.1"/>
    </source>
</evidence>
<reference evidence="2 3" key="1">
    <citation type="submission" date="2018-05" db="EMBL/GenBank/DDBJ databases">
        <title>Genomic Encyclopedia of Archaeal and Bacterial Type Strains, Phase II (KMG-II): from individual species to whole genera.</title>
        <authorList>
            <person name="Goeker M."/>
        </authorList>
    </citation>
    <scope>NUCLEOTIDE SEQUENCE [LARGE SCALE GENOMIC DNA]</scope>
    <source>
        <strain evidence="2 3">DSM 45184</strain>
    </source>
</reference>
<dbReference type="PROSITE" id="PS50943">
    <property type="entry name" value="HTH_CROC1"/>
    <property type="match status" value="1"/>
</dbReference>
<gene>
    <name evidence="2" type="ORF">BC793_12269</name>
</gene>
<dbReference type="RefSeq" id="WP_109600668.1">
    <property type="nucleotide sequence ID" value="NZ_BONA01000075.1"/>
</dbReference>
<comment type="caution">
    <text evidence="2">The sequence shown here is derived from an EMBL/GenBank/DDBJ whole genome shotgun (WGS) entry which is preliminary data.</text>
</comment>